<evidence type="ECO:0000313" key="2">
    <source>
        <dbReference type="Proteomes" id="UP000176998"/>
    </source>
</evidence>
<dbReference type="AlphaFoldDB" id="A0A1G4AUK4"/>
<keyword evidence="2" id="KW-1185">Reference proteome</keyword>
<dbReference type="EMBL" id="MJBS01000136">
    <property type="protein sequence ID" value="OHE92824.1"/>
    <property type="molecule type" value="Genomic_DNA"/>
</dbReference>
<dbReference type="Proteomes" id="UP000176998">
    <property type="component" value="Unassembled WGS sequence"/>
</dbReference>
<organism evidence="1 2">
    <name type="scientific">Colletotrichum orchidophilum</name>
    <dbReference type="NCBI Taxonomy" id="1209926"/>
    <lineage>
        <taxon>Eukaryota</taxon>
        <taxon>Fungi</taxon>
        <taxon>Dikarya</taxon>
        <taxon>Ascomycota</taxon>
        <taxon>Pezizomycotina</taxon>
        <taxon>Sordariomycetes</taxon>
        <taxon>Hypocreomycetidae</taxon>
        <taxon>Glomerellales</taxon>
        <taxon>Glomerellaceae</taxon>
        <taxon>Colletotrichum</taxon>
    </lineage>
</organism>
<dbReference type="GeneID" id="34565034"/>
<evidence type="ECO:0000313" key="1">
    <source>
        <dbReference type="EMBL" id="OHE92824.1"/>
    </source>
</evidence>
<sequence length="138" mass="15495">MQFQDHCQVETIPCELSSRTFFNVVACNGKHPIANWNAAKVQPSFHHSFFPILKTAGVLSPVSPSRRLKCLTDPVRSQWIANQIAFSEPGFCMWGRPPASTLQLATPRLRWSQNHTFFRAFAVQPGVETADARDKIGL</sequence>
<accession>A0A1G4AUK4</accession>
<gene>
    <name evidence="1" type="ORF">CORC01_11902</name>
</gene>
<protein>
    <submittedName>
        <fullName evidence="1">Uncharacterized protein</fullName>
    </submittedName>
</protein>
<comment type="caution">
    <text evidence="1">The sequence shown here is derived from an EMBL/GenBank/DDBJ whole genome shotgun (WGS) entry which is preliminary data.</text>
</comment>
<dbReference type="RefSeq" id="XP_022469992.1">
    <property type="nucleotide sequence ID" value="XM_022623524.1"/>
</dbReference>
<name>A0A1G4AUK4_9PEZI</name>
<reference evidence="1 2" key="1">
    <citation type="submission" date="2016-09" db="EMBL/GenBank/DDBJ databases">
        <authorList>
            <person name="Capua I."/>
            <person name="De Benedictis P."/>
            <person name="Joannis T."/>
            <person name="Lombin L.H."/>
            <person name="Cattoli G."/>
        </authorList>
    </citation>
    <scope>NUCLEOTIDE SEQUENCE [LARGE SCALE GENOMIC DNA]</scope>
    <source>
        <strain evidence="1 2">IMI 309357</strain>
    </source>
</reference>
<proteinExistence type="predicted"/>